<sequence length="65" mass="7332">MLKPCPRPIVHRSNSISSFSFIGNTRKPKKQMSYSSISHVNVNGYSSILAVDSIAARKKIRQRLE</sequence>
<dbReference type="EMBL" id="KY774314">
    <property type="protein sequence ID" value="ART31112.1"/>
    <property type="molecule type" value="Genomic_DNA"/>
</dbReference>
<organism evidence="1">
    <name type="scientific">Utricularia reniformis</name>
    <dbReference type="NCBI Taxonomy" id="192314"/>
    <lineage>
        <taxon>Eukaryota</taxon>
        <taxon>Viridiplantae</taxon>
        <taxon>Streptophyta</taxon>
        <taxon>Embryophyta</taxon>
        <taxon>Tracheophyta</taxon>
        <taxon>Spermatophyta</taxon>
        <taxon>Magnoliopsida</taxon>
        <taxon>eudicotyledons</taxon>
        <taxon>Gunneridae</taxon>
        <taxon>Pentapetalae</taxon>
        <taxon>asterids</taxon>
        <taxon>lamiids</taxon>
        <taxon>Lamiales</taxon>
        <taxon>Lentibulariaceae</taxon>
        <taxon>Utricularia</taxon>
    </lineage>
</organism>
<reference evidence="1" key="1">
    <citation type="submission" date="2017-03" db="EMBL/GenBank/DDBJ databases">
        <title>The mitochondrial genome of the carnivorous plant Utricularia reniformis (Lentibulariaceae): structure, comparative analysis and evolutionary landmarks.</title>
        <authorList>
            <person name="Silva S.R."/>
            <person name="Alvarenga D.O."/>
            <person name="Michael T.P."/>
            <person name="Miranda V.F.O."/>
            <person name="Varani A.M."/>
        </authorList>
    </citation>
    <scope>NUCLEOTIDE SEQUENCE</scope>
</reference>
<name>A0A1Y0B0X6_9LAMI</name>
<protein>
    <submittedName>
        <fullName evidence="1">Uncharacterized protein</fullName>
    </submittedName>
</protein>
<keyword evidence="1" id="KW-0496">Mitochondrion</keyword>
<dbReference type="AlphaFoldDB" id="A0A1Y0B0X6"/>
<proteinExistence type="predicted"/>
<gene>
    <name evidence="1" type="ORF">AEK19_MT0881</name>
</gene>
<geneLocation type="mitochondrion" evidence="1"/>
<evidence type="ECO:0000313" key="1">
    <source>
        <dbReference type="EMBL" id="ART31112.1"/>
    </source>
</evidence>
<accession>A0A1Y0B0X6</accession>